<dbReference type="SUPFAM" id="SSF52172">
    <property type="entry name" value="CheY-like"/>
    <property type="match status" value="1"/>
</dbReference>
<keyword evidence="4 7" id="KW-0238">DNA-binding</keyword>
<comment type="caution">
    <text evidence="10">The sequence shown here is derived from an EMBL/GenBank/DDBJ whole genome shotgun (WGS) entry which is preliminary data.</text>
</comment>
<proteinExistence type="predicted"/>
<dbReference type="InterPro" id="IPR039420">
    <property type="entry name" value="WalR-like"/>
</dbReference>
<evidence type="ECO:0000259" key="8">
    <source>
        <dbReference type="PROSITE" id="PS50110"/>
    </source>
</evidence>
<feature type="modified residue" description="4-aspartylphosphate" evidence="6">
    <location>
        <position position="57"/>
    </location>
</feature>
<evidence type="ECO:0000259" key="9">
    <source>
        <dbReference type="PROSITE" id="PS51755"/>
    </source>
</evidence>
<dbReference type="PROSITE" id="PS50110">
    <property type="entry name" value="RESPONSE_REGULATORY"/>
    <property type="match status" value="1"/>
</dbReference>
<dbReference type="CDD" id="cd00383">
    <property type="entry name" value="trans_reg_C"/>
    <property type="match status" value="1"/>
</dbReference>
<dbReference type="Pfam" id="PF00486">
    <property type="entry name" value="Trans_reg_C"/>
    <property type="match status" value="1"/>
</dbReference>
<keyword evidence="3" id="KW-0805">Transcription regulation</keyword>
<reference evidence="11" key="1">
    <citation type="journal article" date="2019" name="Int. J. Syst. Evol. Microbiol.">
        <title>The Global Catalogue of Microorganisms (GCM) 10K type strain sequencing project: providing services to taxonomists for standard genome sequencing and annotation.</title>
        <authorList>
            <consortium name="The Broad Institute Genomics Platform"/>
            <consortium name="The Broad Institute Genome Sequencing Center for Infectious Disease"/>
            <person name="Wu L."/>
            <person name="Ma J."/>
        </authorList>
    </citation>
    <scope>NUCLEOTIDE SEQUENCE [LARGE SCALE GENOMIC DNA]</scope>
    <source>
        <strain evidence="11">CGMCC 1.12922</strain>
    </source>
</reference>
<evidence type="ECO:0000256" key="6">
    <source>
        <dbReference type="PROSITE-ProRule" id="PRU00169"/>
    </source>
</evidence>
<evidence type="ECO:0000256" key="5">
    <source>
        <dbReference type="ARBA" id="ARBA00023163"/>
    </source>
</evidence>
<dbReference type="PROSITE" id="PS51755">
    <property type="entry name" value="OMPR_PHOB"/>
    <property type="match status" value="1"/>
</dbReference>
<keyword evidence="1 6" id="KW-0597">Phosphoprotein</keyword>
<evidence type="ECO:0000313" key="11">
    <source>
        <dbReference type="Proteomes" id="UP000617355"/>
    </source>
</evidence>
<dbReference type="Proteomes" id="UP000617355">
    <property type="component" value="Unassembled WGS sequence"/>
</dbReference>
<gene>
    <name evidence="10" type="ORF">GCM10011358_01490</name>
</gene>
<keyword evidence="11" id="KW-1185">Reference proteome</keyword>
<evidence type="ECO:0000256" key="4">
    <source>
        <dbReference type="ARBA" id="ARBA00023125"/>
    </source>
</evidence>
<feature type="domain" description="OmpR/PhoB-type" evidence="9">
    <location>
        <begin position="119"/>
        <end position="218"/>
    </location>
</feature>
<dbReference type="InterPro" id="IPR016032">
    <property type="entry name" value="Sig_transdc_resp-reg_C-effctor"/>
</dbReference>
<dbReference type="SUPFAM" id="SSF46894">
    <property type="entry name" value="C-terminal effector domain of the bipartite response regulators"/>
    <property type="match status" value="1"/>
</dbReference>
<feature type="DNA-binding region" description="OmpR/PhoB-type" evidence="7">
    <location>
        <begin position="119"/>
        <end position="218"/>
    </location>
</feature>
<dbReference type="Gene3D" id="3.40.50.2300">
    <property type="match status" value="1"/>
</dbReference>
<protein>
    <submittedName>
        <fullName evidence="10">DNA-binding response regulator</fullName>
    </submittedName>
</protein>
<evidence type="ECO:0000256" key="3">
    <source>
        <dbReference type="ARBA" id="ARBA00023015"/>
    </source>
</evidence>
<feature type="domain" description="Response regulatory" evidence="8">
    <location>
        <begin position="8"/>
        <end position="108"/>
    </location>
</feature>
<dbReference type="InterPro" id="IPR001867">
    <property type="entry name" value="OmpR/PhoB-type_DNA-bd"/>
</dbReference>
<dbReference type="InterPro" id="IPR036388">
    <property type="entry name" value="WH-like_DNA-bd_sf"/>
</dbReference>
<keyword evidence="5" id="KW-0804">Transcription</keyword>
<sequence>MTEPAPTHLLVADGDERLRDLLRQYLKTQGFLVSVARDAEHAGRLLSGLDFDLVLLDAALPNAIPLAQGLSTAVLHLVPKGLAPPCEGEWIAKPFEPKELCQRINTILKRRQPAAAPAPRVVDLGEMRFDISTGTMTRAGIPMRLTATEVQLMRALAADLGKPVGRGELVARLGREGLQAKARAVDVQITRLRRKLEVDPKSPRHLQTVRGAGYMLVGD</sequence>
<evidence type="ECO:0000256" key="2">
    <source>
        <dbReference type="ARBA" id="ARBA00023012"/>
    </source>
</evidence>
<dbReference type="PANTHER" id="PTHR48111:SF4">
    <property type="entry name" value="DNA-BINDING DUAL TRANSCRIPTIONAL REGULATOR OMPR"/>
    <property type="match status" value="1"/>
</dbReference>
<keyword evidence="2" id="KW-0902">Two-component regulatory system</keyword>
<evidence type="ECO:0000313" key="10">
    <source>
        <dbReference type="EMBL" id="GGD20623.1"/>
    </source>
</evidence>
<evidence type="ECO:0000256" key="7">
    <source>
        <dbReference type="PROSITE-ProRule" id="PRU01091"/>
    </source>
</evidence>
<dbReference type="RefSeq" id="WP_188525700.1">
    <property type="nucleotide sequence ID" value="NZ_BMGI01000001.1"/>
</dbReference>
<dbReference type="InterPro" id="IPR001789">
    <property type="entry name" value="Sig_transdc_resp-reg_receiver"/>
</dbReference>
<dbReference type="SMART" id="SM00862">
    <property type="entry name" value="Trans_reg_C"/>
    <property type="match status" value="1"/>
</dbReference>
<organism evidence="10 11">
    <name type="scientific">Sinisalibacter lacisalsi</name>
    <dbReference type="NCBI Taxonomy" id="1526570"/>
    <lineage>
        <taxon>Bacteria</taxon>
        <taxon>Pseudomonadati</taxon>
        <taxon>Pseudomonadota</taxon>
        <taxon>Alphaproteobacteria</taxon>
        <taxon>Rhodobacterales</taxon>
        <taxon>Roseobacteraceae</taxon>
        <taxon>Sinisalibacter</taxon>
    </lineage>
</organism>
<accession>A0ABQ1QA83</accession>
<dbReference type="PANTHER" id="PTHR48111">
    <property type="entry name" value="REGULATOR OF RPOS"/>
    <property type="match status" value="1"/>
</dbReference>
<dbReference type="InterPro" id="IPR011006">
    <property type="entry name" value="CheY-like_superfamily"/>
</dbReference>
<name>A0ABQ1QA83_9RHOB</name>
<dbReference type="SMART" id="SM00448">
    <property type="entry name" value="REC"/>
    <property type="match status" value="1"/>
</dbReference>
<evidence type="ECO:0000256" key="1">
    <source>
        <dbReference type="ARBA" id="ARBA00022553"/>
    </source>
</evidence>
<dbReference type="GO" id="GO:0003677">
    <property type="term" value="F:DNA binding"/>
    <property type="evidence" value="ECO:0007669"/>
    <property type="project" value="UniProtKB-KW"/>
</dbReference>
<dbReference type="Gene3D" id="1.10.10.10">
    <property type="entry name" value="Winged helix-like DNA-binding domain superfamily/Winged helix DNA-binding domain"/>
    <property type="match status" value="1"/>
</dbReference>
<dbReference type="EMBL" id="BMGI01000001">
    <property type="protein sequence ID" value="GGD20623.1"/>
    <property type="molecule type" value="Genomic_DNA"/>
</dbReference>